<comment type="function">
    <text evidence="10">Cell wall formation. Catalyzes the transfer of a GlcNAc subunit on undecaprenyl-pyrophosphoryl-MurNAc-pentapeptide (lipid intermediate I) to form undecaprenyl-pyrophosphoryl-MurNAc-(pentapeptide)GlcNAc (lipid intermediate II).</text>
</comment>
<dbReference type="GO" id="GO:0051991">
    <property type="term" value="F:UDP-N-acetyl-D-glucosamine:N-acetylmuramoyl-L-alanyl-D-glutamyl-meso-2,6-diaminopimelyl-D-alanyl-D-alanine-diphosphoundecaprenol 4-beta-N-acetylglucosaminlytransferase activity"/>
    <property type="evidence" value="ECO:0007669"/>
    <property type="project" value="RHEA"/>
</dbReference>
<dbReference type="NCBIfam" id="TIGR01133">
    <property type="entry name" value="murG"/>
    <property type="match status" value="1"/>
</dbReference>
<gene>
    <name evidence="10" type="primary">murG</name>
    <name evidence="13" type="ORF">A3841_17850</name>
</gene>
<evidence type="ECO:0000259" key="12">
    <source>
        <dbReference type="Pfam" id="PF04101"/>
    </source>
</evidence>
<dbReference type="Proteomes" id="UP000186551">
    <property type="component" value="Unassembled WGS sequence"/>
</dbReference>
<proteinExistence type="inferred from homology"/>
<feature type="binding site" evidence="10">
    <location>
        <position position="204"/>
    </location>
    <ligand>
        <name>UDP-N-acetyl-alpha-D-glucosamine</name>
        <dbReference type="ChEBI" id="CHEBI:57705"/>
    </ligand>
</feature>
<dbReference type="PANTHER" id="PTHR21015">
    <property type="entry name" value="UDP-N-ACETYLGLUCOSAMINE--N-ACETYLMURAMYL-(PENTAPEPTIDE) PYROPHOSPHORYL-UNDECAPRENOL N-ACETYLGLUCOSAMINE TRANSFERASE 1"/>
    <property type="match status" value="1"/>
</dbReference>
<evidence type="ECO:0000313" key="13">
    <source>
        <dbReference type="EMBL" id="OKL40203.1"/>
    </source>
</evidence>
<evidence type="ECO:0000313" key="14">
    <source>
        <dbReference type="Proteomes" id="UP000186551"/>
    </source>
</evidence>
<dbReference type="HAMAP" id="MF_00033">
    <property type="entry name" value="MurG"/>
    <property type="match status" value="1"/>
</dbReference>
<evidence type="ECO:0000256" key="4">
    <source>
        <dbReference type="ARBA" id="ARBA00022679"/>
    </source>
</evidence>
<evidence type="ECO:0000256" key="6">
    <source>
        <dbReference type="ARBA" id="ARBA00022984"/>
    </source>
</evidence>
<sequence length="370" mass="40257">MPKQERPYRVIISGGGTGGHIYPAVAIANRLREVNPEAEILFVGAQGRMEMTRVPEAGYKIVGLWISGLQRRLTLDNLSFPLKVWKSVRASHKIIKDFKPDAVVGVGGYASGPLLYAATAQGIPALIQEQNSYAGITNKLLAKRVQKVCVAYPNMEVFFPAEKIVLTGNPVRSDIMQLTGKREEALQHFGLSPEKKTILVIGGSLGARTINQSIAANLRSIADAGCQLIWQTGKPFFLQAQELEAKYKTEGIHALDFIKRMDLAYAAADVVISRAGALSISELCLAGKPAVLVPSPNVAEDHQTKNAMALVQQDAALLVRDAEAMEKLVPTALGLLKDEKEQQRLHQNILKMARPNAAADIVNELVKLIK</sequence>
<evidence type="ECO:0000256" key="8">
    <source>
        <dbReference type="ARBA" id="ARBA00023306"/>
    </source>
</evidence>
<dbReference type="GO" id="GO:0009252">
    <property type="term" value="P:peptidoglycan biosynthetic process"/>
    <property type="evidence" value="ECO:0007669"/>
    <property type="project" value="UniProtKB-UniRule"/>
</dbReference>
<keyword evidence="5 10" id="KW-0133">Cell shape</keyword>
<keyword evidence="1 10" id="KW-1003">Cell membrane</keyword>
<dbReference type="RefSeq" id="WP_073852307.1">
    <property type="nucleotide sequence ID" value="NZ_LVWA01000005.1"/>
</dbReference>
<keyword evidence="3 10" id="KW-0328">Glycosyltransferase</keyword>
<dbReference type="InterPro" id="IPR007235">
    <property type="entry name" value="Glyco_trans_28_C"/>
</dbReference>
<feature type="binding site" evidence="10">
    <location>
        <position position="131"/>
    </location>
    <ligand>
        <name>UDP-N-acetyl-alpha-D-glucosamine</name>
        <dbReference type="ChEBI" id="CHEBI:57705"/>
    </ligand>
</feature>
<accession>A0A1Q5PDD6</accession>
<dbReference type="InterPro" id="IPR004276">
    <property type="entry name" value="GlycoTrans_28_N"/>
</dbReference>
<protein>
    <recommendedName>
        <fullName evidence="10">UDP-N-acetylglucosamine--N-acetylmuramyl-(pentapeptide) pyrophosphoryl-undecaprenol N-acetylglucosamine transferase</fullName>
        <ecNumber evidence="10">2.4.1.227</ecNumber>
    </recommendedName>
    <alternativeName>
        <fullName evidence="10">Undecaprenyl-PP-MurNAc-pentapeptide-UDPGlcNAc GlcNAc transferase</fullName>
    </alternativeName>
</protein>
<keyword evidence="2 10" id="KW-0132">Cell division</keyword>
<dbReference type="GO" id="GO:0005886">
    <property type="term" value="C:plasma membrane"/>
    <property type="evidence" value="ECO:0007669"/>
    <property type="project" value="UniProtKB-SubCell"/>
</dbReference>
<keyword evidence="9 10" id="KW-0961">Cell wall biogenesis/degradation</keyword>
<feature type="binding site" evidence="10">
    <location>
        <position position="303"/>
    </location>
    <ligand>
        <name>UDP-N-acetyl-alpha-D-glucosamine</name>
        <dbReference type="ChEBI" id="CHEBI:57705"/>
    </ligand>
</feature>
<keyword evidence="14" id="KW-1185">Reference proteome</keyword>
<dbReference type="GO" id="GO:0005975">
    <property type="term" value="P:carbohydrate metabolic process"/>
    <property type="evidence" value="ECO:0007669"/>
    <property type="project" value="InterPro"/>
</dbReference>
<feature type="binding site" evidence="10">
    <location>
        <position position="258"/>
    </location>
    <ligand>
        <name>UDP-N-acetyl-alpha-D-glucosamine</name>
        <dbReference type="ChEBI" id="CHEBI:57705"/>
    </ligand>
</feature>
<dbReference type="EC" id="2.4.1.227" evidence="10"/>
<dbReference type="Gene3D" id="3.40.50.2000">
    <property type="entry name" value="Glycogen Phosphorylase B"/>
    <property type="match status" value="2"/>
</dbReference>
<comment type="caution">
    <text evidence="10">Lacks conserved residue(s) required for the propagation of feature annotation.</text>
</comment>
<comment type="caution">
    <text evidence="13">The sequence shown here is derived from an EMBL/GenBank/DDBJ whole genome shotgun (WGS) entry which is preliminary data.</text>
</comment>
<dbReference type="InterPro" id="IPR006009">
    <property type="entry name" value="GlcNAc_MurG"/>
</dbReference>
<feature type="binding site" evidence="10">
    <location>
        <position position="172"/>
    </location>
    <ligand>
        <name>UDP-N-acetyl-alpha-D-glucosamine</name>
        <dbReference type="ChEBI" id="CHEBI:57705"/>
    </ligand>
</feature>
<dbReference type="UniPathway" id="UPA00219"/>
<keyword evidence="4 10" id="KW-0808">Transferase</keyword>
<evidence type="ECO:0000256" key="1">
    <source>
        <dbReference type="ARBA" id="ARBA00022475"/>
    </source>
</evidence>
<evidence type="ECO:0000256" key="7">
    <source>
        <dbReference type="ARBA" id="ARBA00023136"/>
    </source>
</evidence>
<keyword evidence="8 10" id="KW-0131">Cell cycle</keyword>
<name>A0A1Q5PDD6_9BACT</name>
<dbReference type="Pfam" id="PF04101">
    <property type="entry name" value="Glyco_tran_28_C"/>
    <property type="match status" value="1"/>
</dbReference>
<dbReference type="AlphaFoldDB" id="A0A1Q5PDD6"/>
<organism evidence="13 14">
    <name type="scientific">Pontibacter flavimaris</name>
    <dbReference type="NCBI Taxonomy" id="1797110"/>
    <lineage>
        <taxon>Bacteria</taxon>
        <taxon>Pseudomonadati</taxon>
        <taxon>Bacteroidota</taxon>
        <taxon>Cytophagia</taxon>
        <taxon>Cytophagales</taxon>
        <taxon>Hymenobacteraceae</taxon>
        <taxon>Pontibacter</taxon>
    </lineage>
</organism>
<comment type="similarity">
    <text evidence="10">Belongs to the glycosyltransferase 28 family. MurG subfamily.</text>
</comment>
<evidence type="ECO:0000256" key="5">
    <source>
        <dbReference type="ARBA" id="ARBA00022960"/>
    </source>
</evidence>
<keyword evidence="7 10" id="KW-0472">Membrane</keyword>
<dbReference type="STRING" id="1797110.A3841_17850"/>
<dbReference type="PANTHER" id="PTHR21015:SF22">
    <property type="entry name" value="GLYCOSYLTRANSFERASE"/>
    <property type="match status" value="1"/>
</dbReference>
<keyword evidence="6 10" id="KW-0573">Peptidoglycan synthesis</keyword>
<dbReference type="GO" id="GO:0071555">
    <property type="term" value="P:cell wall organization"/>
    <property type="evidence" value="ECO:0007669"/>
    <property type="project" value="UniProtKB-KW"/>
</dbReference>
<comment type="subcellular location">
    <subcellularLocation>
        <location evidence="10">Cell membrane</location>
        <topology evidence="10">Peripheral membrane protein</topology>
        <orientation evidence="10">Cytoplasmic side</orientation>
    </subcellularLocation>
</comment>
<feature type="domain" description="Glycosyl transferase family 28 C-terminal" evidence="12">
    <location>
        <begin position="197"/>
        <end position="353"/>
    </location>
</feature>
<evidence type="ECO:0000256" key="3">
    <source>
        <dbReference type="ARBA" id="ARBA00022676"/>
    </source>
</evidence>
<feature type="binding site" evidence="10">
    <location>
        <begin position="17"/>
        <end position="19"/>
    </location>
    <ligand>
        <name>UDP-N-acetyl-alpha-D-glucosamine</name>
        <dbReference type="ChEBI" id="CHEBI:57705"/>
    </ligand>
</feature>
<dbReference type="Pfam" id="PF03033">
    <property type="entry name" value="Glyco_transf_28"/>
    <property type="match status" value="1"/>
</dbReference>
<evidence type="ECO:0000256" key="9">
    <source>
        <dbReference type="ARBA" id="ARBA00023316"/>
    </source>
</evidence>
<dbReference type="SUPFAM" id="SSF53756">
    <property type="entry name" value="UDP-Glycosyltransferase/glycogen phosphorylase"/>
    <property type="match status" value="1"/>
</dbReference>
<evidence type="ECO:0000256" key="2">
    <source>
        <dbReference type="ARBA" id="ARBA00022618"/>
    </source>
</evidence>
<comment type="catalytic activity">
    <reaction evidence="10">
        <text>di-trans,octa-cis-undecaprenyl diphospho-N-acetyl-alpha-D-muramoyl-L-alanyl-D-glutamyl-meso-2,6-diaminopimeloyl-D-alanyl-D-alanine + UDP-N-acetyl-alpha-D-glucosamine = di-trans,octa-cis-undecaprenyl diphospho-[N-acetyl-alpha-D-glucosaminyl-(1-&gt;4)]-N-acetyl-alpha-D-muramoyl-L-alanyl-D-glutamyl-meso-2,6-diaminopimeloyl-D-alanyl-D-alanine + UDP + H(+)</text>
        <dbReference type="Rhea" id="RHEA:31227"/>
        <dbReference type="ChEBI" id="CHEBI:15378"/>
        <dbReference type="ChEBI" id="CHEBI:57705"/>
        <dbReference type="ChEBI" id="CHEBI:58223"/>
        <dbReference type="ChEBI" id="CHEBI:61387"/>
        <dbReference type="ChEBI" id="CHEBI:61388"/>
        <dbReference type="EC" id="2.4.1.227"/>
    </reaction>
</comment>
<dbReference type="GO" id="GO:0051301">
    <property type="term" value="P:cell division"/>
    <property type="evidence" value="ECO:0007669"/>
    <property type="project" value="UniProtKB-KW"/>
</dbReference>
<dbReference type="EMBL" id="LVWA01000005">
    <property type="protein sequence ID" value="OKL40203.1"/>
    <property type="molecule type" value="Genomic_DNA"/>
</dbReference>
<dbReference type="CDD" id="cd03785">
    <property type="entry name" value="GT28_MurG"/>
    <property type="match status" value="1"/>
</dbReference>
<dbReference type="GO" id="GO:0008360">
    <property type="term" value="P:regulation of cell shape"/>
    <property type="evidence" value="ECO:0007669"/>
    <property type="project" value="UniProtKB-KW"/>
</dbReference>
<dbReference type="OrthoDB" id="9808936at2"/>
<feature type="domain" description="Glycosyltransferase family 28 N-terminal" evidence="11">
    <location>
        <begin position="10"/>
        <end position="149"/>
    </location>
</feature>
<reference evidence="13 14" key="1">
    <citation type="submission" date="2016-03" db="EMBL/GenBank/DDBJ databases">
        <title>Genome sequence of Pontibacter sp. nov., of the family cytophagaceae, isolated from marine sediment of the Yellow Sea, China.</title>
        <authorList>
            <person name="Zhang G."/>
            <person name="Zhang R."/>
        </authorList>
    </citation>
    <scope>NUCLEOTIDE SEQUENCE [LARGE SCALE GENOMIC DNA]</scope>
    <source>
        <strain evidence="13 14">S10-8</strain>
    </source>
</reference>
<dbReference type="GO" id="GO:0050511">
    <property type="term" value="F:undecaprenyldiphospho-muramoylpentapeptide beta-N-acetylglucosaminyltransferase activity"/>
    <property type="evidence" value="ECO:0007669"/>
    <property type="project" value="UniProtKB-UniRule"/>
</dbReference>
<comment type="pathway">
    <text evidence="10">Cell wall biogenesis; peptidoglycan biosynthesis.</text>
</comment>
<evidence type="ECO:0000256" key="10">
    <source>
        <dbReference type="HAMAP-Rule" id="MF_00033"/>
    </source>
</evidence>
<evidence type="ECO:0000259" key="11">
    <source>
        <dbReference type="Pfam" id="PF03033"/>
    </source>
</evidence>